<comment type="caution">
    <text evidence="1">The sequence shown here is derived from an EMBL/GenBank/DDBJ whole genome shotgun (WGS) entry which is preliminary data.</text>
</comment>
<keyword evidence="2" id="KW-1185">Reference proteome</keyword>
<dbReference type="Pfam" id="PF13374">
    <property type="entry name" value="TPR_10"/>
    <property type="match status" value="1"/>
</dbReference>
<accession>A0ABV6Z4D7</accession>
<evidence type="ECO:0000313" key="1">
    <source>
        <dbReference type="EMBL" id="MFC1853310.1"/>
    </source>
</evidence>
<dbReference type="Pfam" id="PF13424">
    <property type="entry name" value="TPR_12"/>
    <property type="match status" value="3"/>
</dbReference>
<reference evidence="1 2" key="1">
    <citation type="submission" date="2024-09" db="EMBL/GenBank/DDBJ databases">
        <title>Laminarin stimulates single cell rates of sulfate reduction while oxygen inhibits transcriptomic activity in coastal marine sediment.</title>
        <authorList>
            <person name="Lindsay M."/>
            <person name="Orcutt B."/>
            <person name="Emerson D."/>
            <person name="Stepanauskas R."/>
            <person name="D'Angelo T."/>
        </authorList>
    </citation>
    <scope>NUCLEOTIDE SEQUENCE [LARGE SCALE GENOMIC DNA]</scope>
    <source>
        <strain evidence="1">SAG AM-311-K15</strain>
    </source>
</reference>
<proteinExistence type="predicted"/>
<dbReference type="Gene3D" id="1.25.40.10">
    <property type="entry name" value="Tetratricopeptide repeat domain"/>
    <property type="match status" value="3"/>
</dbReference>
<dbReference type="InterPro" id="IPR019734">
    <property type="entry name" value="TPR_rpt"/>
</dbReference>
<dbReference type="InterPro" id="IPR011990">
    <property type="entry name" value="TPR-like_helical_dom_sf"/>
</dbReference>
<protein>
    <submittedName>
        <fullName evidence="1">Tetratricopeptide repeat protein</fullName>
    </submittedName>
</protein>
<name>A0ABV6Z4D7_UNCC1</name>
<sequence length="873" mass="99171">VYPEPQELPVDAAQFRLFNYLFETLKIISQEAPLILILDDLQWADELAFGFFEFVLRADLLEQLQILFVGTYRSEAVRGDLINLTAHPKVMKIDLSRLSEDEITIIVSDMLAMSPPPCIFCRYITRHSEGNPLFIAEYLRAAVADGLLKRDEQGIWQVDIEAEDVISTEERYEALAMPASLQGLIKRRLAVLSAEARALLKAAAVVGREAELSLINDITAIDDLTFQEALEELLQRQIFEIYSKDTVRFLHEKIREVTLSQLDIEDKQRLHGAAALGIEKLFSTQRELYWAVLGRHWQKAGELKRARACYLAAAKQAVTQYDHEQSEQFYSAYLNLTAVPSPESVKARNEFGSKVLRHRGSLQQAREQHEQAVIESRQLENMALQIESLGLLAATHNSTGQMESASQLYEQALNMARTWGDRLLEAKMLGGQANVHFNQGSLAEAHQLFKQAIAIAQEFDEPALMSNLVRSMAVVYDTRGNLLQARQMYEQDLELCRKIGDRYGEVRTLSNLTALEKIRGHAETLDLFKQALELAREIGDRIYEINILANLANYHQNQCHYDQAQRLNEQALTLTREIGNKRNEGRILSNLAGIYGNKHQHREARELFEQALSIMRDIGDRMFQGTTLGNLGILNELMGCFDVAEQQFDQALASAREVGNRRYESIWLLKLANLYQKQHKKDAAPFYNEALDIAREVGDPRLEASLLNHLASFHLNLGHVEKARHLCEQALSIVRKVDDKGTESLILLEVATIELITTPFVEQARAHVQEALVIQDNLKVLKDKIFSYCLLGHCALAQAESAQPYLDKVKTICDELSITTSSDVNKVVSKLKRAFEVFLKDEHHQLFRGRLIQDIPPDLRHYLEETGQLPKTH</sequence>
<feature type="non-terminal residue" evidence="1">
    <location>
        <position position="1"/>
    </location>
</feature>
<dbReference type="EMBL" id="JBHPBY010000470">
    <property type="protein sequence ID" value="MFC1853310.1"/>
    <property type="molecule type" value="Genomic_DNA"/>
</dbReference>
<dbReference type="Proteomes" id="UP001594351">
    <property type="component" value="Unassembled WGS sequence"/>
</dbReference>
<organism evidence="1 2">
    <name type="scientific">candidate division CSSED10-310 bacterium</name>
    <dbReference type="NCBI Taxonomy" id="2855610"/>
    <lineage>
        <taxon>Bacteria</taxon>
        <taxon>Bacteria division CSSED10-310</taxon>
    </lineage>
</organism>
<dbReference type="PANTHER" id="PTHR10098">
    <property type="entry name" value="RAPSYN-RELATED"/>
    <property type="match status" value="1"/>
</dbReference>
<evidence type="ECO:0000313" key="2">
    <source>
        <dbReference type="Proteomes" id="UP001594351"/>
    </source>
</evidence>
<dbReference type="PANTHER" id="PTHR10098:SF108">
    <property type="entry name" value="TETRATRICOPEPTIDE REPEAT PROTEIN 28"/>
    <property type="match status" value="1"/>
</dbReference>
<dbReference type="SUPFAM" id="SSF48452">
    <property type="entry name" value="TPR-like"/>
    <property type="match status" value="3"/>
</dbReference>
<dbReference type="SMART" id="SM00028">
    <property type="entry name" value="TPR"/>
    <property type="match status" value="10"/>
</dbReference>
<gene>
    <name evidence="1" type="ORF">ACFL27_24190</name>
</gene>